<sequence>MCVPYEVFNVSYDMAVEEYLKNCWNITTYPQLFLFGYCIGNFEKVRKIKNDKKCFPHLKKAIDVINERHKCGVDLVAFASHRVEKMLEENDIVVFLEDDGAKPCSCDTRQVLDILNETDLPFITFNVQQDGHIRRKVREISNWESFPQVFSHGHFVGGVNMMTVLKNQNELVPLLKAECRLDNCGKKITTPVKLPTSDSDDYIV</sequence>
<dbReference type="PANTHER" id="PTHR10293">
    <property type="entry name" value="GLUTAREDOXIN FAMILY MEMBER"/>
    <property type="match status" value="1"/>
</dbReference>
<dbReference type="PROSITE" id="PS51354">
    <property type="entry name" value="GLUTAREDOXIN_2"/>
    <property type="match status" value="2"/>
</dbReference>
<keyword evidence="1" id="KW-0676">Redox-active center</keyword>
<dbReference type="SUPFAM" id="SSF52833">
    <property type="entry name" value="Thioredoxin-like"/>
    <property type="match status" value="2"/>
</dbReference>
<gene>
    <name evidence="4" type="primary">LOC103513755</name>
</gene>
<feature type="domain" description="Glutaredoxin" evidence="2">
    <location>
        <begin position="109"/>
        <end position="156"/>
    </location>
</feature>
<dbReference type="GeneID" id="103513755"/>
<proteinExistence type="predicted"/>
<dbReference type="Gene3D" id="3.40.30.10">
    <property type="entry name" value="Glutaredoxin"/>
    <property type="match status" value="2"/>
</dbReference>
<dbReference type="STRING" id="121845.A0A1S3DAB0"/>
<dbReference type="InterPro" id="IPR004480">
    <property type="entry name" value="Monothiol_GRX-rel"/>
</dbReference>
<organism evidence="3 4">
    <name type="scientific">Diaphorina citri</name>
    <name type="common">Asian citrus psyllid</name>
    <dbReference type="NCBI Taxonomy" id="121845"/>
    <lineage>
        <taxon>Eukaryota</taxon>
        <taxon>Metazoa</taxon>
        <taxon>Ecdysozoa</taxon>
        <taxon>Arthropoda</taxon>
        <taxon>Hexapoda</taxon>
        <taxon>Insecta</taxon>
        <taxon>Pterygota</taxon>
        <taxon>Neoptera</taxon>
        <taxon>Paraneoptera</taxon>
        <taxon>Hemiptera</taxon>
        <taxon>Sternorrhyncha</taxon>
        <taxon>Psylloidea</taxon>
        <taxon>Psyllidae</taxon>
        <taxon>Diaphorininae</taxon>
        <taxon>Diaphorina</taxon>
    </lineage>
</organism>
<dbReference type="KEGG" id="dci:103513755"/>
<reference evidence="4" key="1">
    <citation type="submission" date="2025-08" db="UniProtKB">
        <authorList>
            <consortium name="RefSeq"/>
        </authorList>
    </citation>
    <scope>IDENTIFICATION</scope>
</reference>
<dbReference type="PaxDb" id="121845-A0A1S3DAB0"/>
<dbReference type="InterPro" id="IPR036249">
    <property type="entry name" value="Thioredoxin-like_sf"/>
</dbReference>
<evidence type="ECO:0000256" key="1">
    <source>
        <dbReference type="ARBA" id="ARBA00023284"/>
    </source>
</evidence>
<evidence type="ECO:0000259" key="2">
    <source>
        <dbReference type="Pfam" id="PF00462"/>
    </source>
</evidence>
<dbReference type="PANTHER" id="PTHR10293:SF16">
    <property type="entry name" value="GLUTAREDOXIN-RELATED PROTEIN 5, MITOCHONDRIAL"/>
    <property type="match status" value="1"/>
</dbReference>
<dbReference type="AlphaFoldDB" id="A0A1S3DAB0"/>
<dbReference type="Pfam" id="PF00462">
    <property type="entry name" value="Glutaredoxin"/>
    <property type="match status" value="1"/>
</dbReference>
<evidence type="ECO:0000313" key="4">
    <source>
        <dbReference type="RefSeq" id="XP_008476825.1"/>
    </source>
</evidence>
<dbReference type="GO" id="GO:0005739">
    <property type="term" value="C:mitochondrion"/>
    <property type="evidence" value="ECO:0007669"/>
    <property type="project" value="UniProtKB-ARBA"/>
</dbReference>
<dbReference type="RefSeq" id="XP_008476825.1">
    <property type="nucleotide sequence ID" value="XM_008478603.1"/>
</dbReference>
<evidence type="ECO:0000313" key="3">
    <source>
        <dbReference type="Proteomes" id="UP000079169"/>
    </source>
</evidence>
<protein>
    <submittedName>
        <fullName evidence="4">Glutaredoxin-3-like</fullName>
    </submittedName>
</protein>
<dbReference type="InterPro" id="IPR002109">
    <property type="entry name" value="Glutaredoxin"/>
</dbReference>
<accession>A0A1S3DAB0</accession>
<dbReference type="Proteomes" id="UP000079169">
    <property type="component" value="Unplaced"/>
</dbReference>
<keyword evidence="3" id="KW-1185">Reference proteome</keyword>
<name>A0A1S3DAB0_DIACI</name>